<name>A0A4R3XZI7_9PROT</name>
<gene>
    <name evidence="1" type="ORF">EDC63_11624</name>
</gene>
<keyword evidence="2" id="KW-1185">Reference proteome</keyword>
<protein>
    <submittedName>
        <fullName evidence="1">Uncharacterized protein</fullName>
    </submittedName>
</protein>
<dbReference type="Pfam" id="PF20126">
    <property type="entry name" value="TumE"/>
    <property type="match status" value="1"/>
</dbReference>
<evidence type="ECO:0000313" key="1">
    <source>
        <dbReference type="EMBL" id="TCV83274.1"/>
    </source>
</evidence>
<accession>A0A4R3XZI7</accession>
<dbReference type="OrthoDB" id="8562123at2"/>
<dbReference type="AlphaFoldDB" id="A0A4R3XZI7"/>
<reference evidence="1 2" key="1">
    <citation type="submission" date="2019-03" db="EMBL/GenBank/DDBJ databases">
        <title>Genomic Encyclopedia of Type Strains, Phase IV (KMG-IV): sequencing the most valuable type-strain genomes for metagenomic binning, comparative biology and taxonomic classification.</title>
        <authorList>
            <person name="Goeker M."/>
        </authorList>
    </citation>
    <scope>NUCLEOTIDE SEQUENCE [LARGE SCALE GENOMIC DNA]</scope>
    <source>
        <strain evidence="1 2">DSM 100309</strain>
    </source>
</reference>
<dbReference type="RefSeq" id="WP_124947118.1">
    <property type="nucleotide sequence ID" value="NZ_BHVT01000065.1"/>
</dbReference>
<dbReference type="Proteomes" id="UP000295367">
    <property type="component" value="Unassembled WGS sequence"/>
</dbReference>
<proteinExistence type="predicted"/>
<dbReference type="InterPro" id="IPR045397">
    <property type="entry name" value="TumE-like"/>
</dbReference>
<dbReference type="EMBL" id="SMCO01000016">
    <property type="protein sequence ID" value="TCV83274.1"/>
    <property type="molecule type" value="Genomic_DNA"/>
</dbReference>
<organism evidence="1 2">
    <name type="scientific">Sulfurirhabdus autotrophica</name>
    <dbReference type="NCBI Taxonomy" id="1706046"/>
    <lineage>
        <taxon>Bacteria</taxon>
        <taxon>Pseudomonadati</taxon>
        <taxon>Pseudomonadota</taxon>
        <taxon>Betaproteobacteria</taxon>
        <taxon>Nitrosomonadales</taxon>
        <taxon>Sulfuricellaceae</taxon>
        <taxon>Sulfurirhabdus</taxon>
    </lineage>
</organism>
<comment type="caution">
    <text evidence="1">The sequence shown here is derived from an EMBL/GenBank/DDBJ whole genome shotgun (WGS) entry which is preliminary data.</text>
</comment>
<sequence>MSLHIDLKESIEAHYPDQLDGEIQLKQDALLVMFDSGLALELRYLNPHEYSIQWAWGDAELRIDTAPLHKELSTFPNHLHNADGHLLPDLLTVPGRAPWDNVKQLIDALLLDPLLESARLNVT</sequence>
<evidence type="ECO:0000313" key="2">
    <source>
        <dbReference type="Proteomes" id="UP000295367"/>
    </source>
</evidence>